<evidence type="ECO:0000259" key="4">
    <source>
        <dbReference type="Pfam" id="PF17837"/>
    </source>
</evidence>
<protein>
    <recommendedName>
        <fullName evidence="7">4'-phosphopantetheinyl transferase EntD</fullName>
    </recommendedName>
</protein>
<reference evidence="6" key="1">
    <citation type="journal article" date="2019" name="Int. J. Syst. Evol. Microbiol.">
        <title>The Global Catalogue of Microorganisms (GCM) 10K type strain sequencing project: providing services to taxonomists for standard genome sequencing and annotation.</title>
        <authorList>
            <consortium name="The Broad Institute Genomics Platform"/>
            <consortium name="The Broad Institute Genome Sequencing Center for Infectious Disease"/>
            <person name="Wu L."/>
            <person name="Ma J."/>
        </authorList>
    </citation>
    <scope>NUCLEOTIDE SEQUENCE [LARGE SCALE GENOMIC DNA]</scope>
    <source>
        <strain evidence="6">JCM 17809</strain>
    </source>
</reference>
<dbReference type="InterPro" id="IPR008278">
    <property type="entry name" value="4-PPantetheinyl_Trfase_dom"/>
</dbReference>
<dbReference type="PRINTS" id="PR01399">
    <property type="entry name" value="ENTSNTHTASED"/>
</dbReference>
<evidence type="ECO:0000313" key="6">
    <source>
        <dbReference type="Proteomes" id="UP001500945"/>
    </source>
</evidence>
<evidence type="ECO:0000259" key="3">
    <source>
        <dbReference type="Pfam" id="PF01648"/>
    </source>
</evidence>
<sequence>MPGRDVAPARSLPDPERVDAVAGPGARPRGPASWRLASCATSDPADPSSLHPEEALLVAGARPDRVVEFATGRHCARTALRQLGVDDAAHPVLADPRGAPSWPPGVVGSITHTSGWTGAVAARRGGRGGIASLGLDAEPAAALPPGVLEVVATDRERAALDRLGGVDGSVPWGAVLFAAKEAAYKAWYPLTGVVLHHGQVEVELSTGGRFRAQVSSTGVGSGAARRLVRGRWRLGPTAVVTLGVVSAPWSGPG</sequence>
<comment type="caution">
    <text evidence="5">The sequence shown here is derived from an EMBL/GenBank/DDBJ whole genome shotgun (WGS) entry which is preliminary data.</text>
</comment>
<dbReference type="Gene3D" id="3.90.470.20">
    <property type="entry name" value="4'-phosphopantetheinyl transferase domain"/>
    <property type="match status" value="1"/>
</dbReference>
<feature type="region of interest" description="Disordered" evidence="2">
    <location>
        <begin position="1"/>
        <end position="50"/>
    </location>
</feature>
<accession>A0ABP8KSZ8</accession>
<dbReference type="Pfam" id="PF17837">
    <property type="entry name" value="4PPT_N"/>
    <property type="match status" value="1"/>
</dbReference>
<proteinExistence type="predicted"/>
<organism evidence="5 6">
    <name type="scientific">Fodinibacter luteus</name>
    <dbReference type="NCBI Taxonomy" id="552064"/>
    <lineage>
        <taxon>Bacteria</taxon>
        <taxon>Bacillati</taxon>
        <taxon>Actinomycetota</taxon>
        <taxon>Actinomycetes</taxon>
        <taxon>Micrococcales</taxon>
        <taxon>Intrasporangiaceae</taxon>
        <taxon>Fodinibacter (ex Wang et al. 2009)</taxon>
    </lineage>
</organism>
<evidence type="ECO:0008006" key="7">
    <source>
        <dbReference type="Google" id="ProtNLM"/>
    </source>
</evidence>
<dbReference type="SUPFAM" id="SSF56214">
    <property type="entry name" value="4'-phosphopantetheinyl transferase"/>
    <property type="match status" value="1"/>
</dbReference>
<feature type="domain" description="4'-phosphopantetheinyl transferase N-terminal" evidence="4">
    <location>
        <begin position="53"/>
        <end position="122"/>
    </location>
</feature>
<dbReference type="InterPro" id="IPR041354">
    <property type="entry name" value="4PPT_N"/>
</dbReference>
<dbReference type="Proteomes" id="UP001500945">
    <property type="component" value="Unassembled WGS sequence"/>
</dbReference>
<evidence type="ECO:0000256" key="2">
    <source>
        <dbReference type="SAM" id="MobiDB-lite"/>
    </source>
</evidence>
<evidence type="ECO:0000313" key="5">
    <source>
        <dbReference type="EMBL" id="GAA4414237.1"/>
    </source>
</evidence>
<dbReference type="InterPro" id="IPR037143">
    <property type="entry name" value="4-PPantetheinyl_Trfase_dom_sf"/>
</dbReference>
<name>A0ABP8KSZ8_9MICO</name>
<feature type="domain" description="4'-phosphopantetheinyl transferase" evidence="3">
    <location>
        <begin position="132"/>
        <end position="215"/>
    </location>
</feature>
<dbReference type="InterPro" id="IPR003542">
    <property type="entry name" value="Enbac_synth_compD-like"/>
</dbReference>
<dbReference type="PANTHER" id="PTHR38096:SF1">
    <property type="entry name" value="ENTEROBACTIN SYNTHASE COMPONENT D"/>
    <property type="match status" value="1"/>
</dbReference>
<evidence type="ECO:0000256" key="1">
    <source>
        <dbReference type="ARBA" id="ARBA00022679"/>
    </source>
</evidence>
<keyword evidence="1" id="KW-0808">Transferase</keyword>
<dbReference type="Pfam" id="PF01648">
    <property type="entry name" value="ACPS"/>
    <property type="match status" value="1"/>
</dbReference>
<dbReference type="PANTHER" id="PTHR38096">
    <property type="entry name" value="ENTEROBACTIN SYNTHASE COMPONENT D"/>
    <property type="match status" value="1"/>
</dbReference>
<keyword evidence="6" id="KW-1185">Reference proteome</keyword>
<gene>
    <name evidence="5" type="ORF">GCM10023168_37710</name>
</gene>
<dbReference type="EMBL" id="BAABGM010000033">
    <property type="protein sequence ID" value="GAA4414237.1"/>
    <property type="molecule type" value="Genomic_DNA"/>
</dbReference>